<evidence type="ECO:0000259" key="9">
    <source>
        <dbReference type="SMART" id="SM00645"/>
    </source>
</evidence>
<dbReference type="PANTHER" id="PTHR12411">
    <property type="entry name" value="CYSTEINE PROTEASE FAMILY C1-RELATED"/>
    <property type="match status" value="1"/>
</dbReference>
<keyword evidence="5" id="KW-0788">Thiol protease</keyword>
<feature type="domain" description="Peptidase C1A papain C-terminal" evidence="9">
    <location>
        <begin position="84"/>
        <end position="327"/>
    </location>
</feature>
<keyword evidence="2" id="KW-0645">Protease</keyword>
<protein>
    <submittedName>
        <fullName evidence="10">Cathepsin B1</fullName>
        <ecNumber evidence="10">3.4.22.15</ecNumber>
    </submittedName>
</protein>
<evidence type="ECO:0000256" key="4">
    <source>
        <dbReference type="ARBA" id="ARBA00022801"/>
    </source>
</evidence>
<dbReference type="SUPFAM" id="SSF54001">
    <property type="entry name" value="Cysteine proteinases"/>
    <property type="match status" value="1"/>
</dbReference>
<dbReference type="EC" id="3.4.22.15" evidence="10"/>
<dbReference type="InterPro" id="IPR013128">
    <property type="entry name" value="Peptidase_C1A"/>
</dbReference>
<name>A0A7U3NJE7_9HEMI</name>
<dbReference type="AlphaFoldDB" id="A0A7U3NJE7"/>
<dbReference type="InterPro" id="IPR038765">
    <property type="entry name" value="Papain-like_cys_pep_sf"/>
</dbReference>
<evidence type="ECO:0000256" key="2">
    <source>
        <dbReference type="ARBA" id="ARBA00022670"/>
    </source>
</evidence>
<dbReference type="Gene3D" id="3.90.70.10">
    <property type="entry name" value="Cysteine proteinases"/>
    <property type="match status" value="1"/>
</dbReference>
<dbReference type="EMBL" id="MT452041">
    <property type="protein sequence ID" value="QOV03095.1"/>
    <property type="molecule type" value="mRNA"/>
</dbReference>
<dbReference type="Pfam" id="PF00112">
    <property type="entry name" value="Peptidase_C1"/>
    <property type="match status" value="1"/>
</dbReference>
<dbReference type="GO" id="GO:0006508">
    <property type="term" value="P:proteolysis"/>
    <property type="evidence" value="ECO:0007669"/>
    <property type="project" value="UniProtKB-KW"/>
</dbReference>
<dbReference type="InterPro" id="IPR025660">
    <property type="entry name" value="Pept_his_AS"/>
</dbReference>
<proteinExistence type="evidence at transcript level"/>
<dbReference type="Pfam" id="PF08127">
    <property type="entry name" value="Propeptide_C1"/>
    <property type="match status" value="1"/>
</dbReference>
<evidence type="ECO:0000256" key="3">
    <source>
        <dbReference type="ARBA" id="ARBA00022729"/>
    </source>
</evidence>
<dbReference type="PRINTS" id="PR00705">
    <property type="entry name" value="PAPAIN"/>
</dbReference>
<accession>A0A7U3NJE7</accession>
<evidence type="ECO:0000256" key="8">
    <source>
        <dbReference type="SAM" id="SignalP"/>
    </source>
</evidence>
<feature type="chain" id="PRO_5030521788" evidence="8">
    <location>
        <begin position="19"/>
        <end position="328"/>
    </location>
</feature>
<keyword evidence="7" id="KW-1015">Disulfide bond</keyword>
<keyword evidence="6" id="KW-0865">Zymogen</keyword>
<sequence length="328" mass="36927">MKQLVACAFLLLTTYVSCNNDYALSDDIVEKINKKKSTWKAKKNFDPETPRSYIQQLVGVQTDYEQNTVLEMQKPERGAGLIPIPKQFDAREKWPNCPSIGRIMDQSRCGSCWAVSVSEVLTDRICIHKNKQFNISAEDLLSCCEDCGRGCNGGYPQAAFQYFVDEGIASGGYYGSNKGCKPYSVAPCQRSPHNSCDLVSTPQCIKECRHGYPVPYEKDKYSGRVAYQVDSDNEKIQREILKNGPVQAAFFTYEDFFSYYDGIYQHVTGRLRGGHAVKIIGWGEENGVKYWLVANSWGKNWGGLHGLFKIIRGTNEVHFESQINAAIP</sequence>
<evidence type="ECO:0000256" key="7">
    <source>
        <dbReference type="ARBA" id="ARBA00023157"/>
    </source>
</evidence>
<comment type="similarity">
    <text evidence="1">Belongs to the peptidase C1 family.</text>
</comment>
<evidence type="ECO:0000313" key="10">
    <source>
        <dbReference type="EMBL" id="QOV03095.1"/>
    </source>
</evidence>
<organism evidence="10">
    <name type="scientific">Mahanarva fimbriolata</name>
    <dbReference type="NCBI Taxonomy" id="672148"/>
    <lineage>
        <taxon>Eukaryota</taxon>
        <taxon>Metazoa</taxon>
        <taxon>Ecdysozoa</taxon>
        <taxon>Arthropoda</taxon>
        <taxon>Hexapoda</taxon>
        <taxon>Insecta</taxon>
        <taxon>Pterygota</taxon>
        <taxon>Neoptera</taxon>
        <taxon>Paraneoptera</taxon>
        <taxon>Hemiptera</taxon>
        <taxon>Auchenorrhyncha</taxon>
        <taxon>Cercopoidea</taxon>
        <taxon>Cercopidae</taxon>
        <taxon>Ischnorhininae</taxon>
        <taxon>Mahanarva</taxon>
    </lineage>
</organism>
<dbReference type="FunFam" id="3.90.70.10:FF:000031">
    <property type="entry name" value="Cathepsin B"/>
    <property type="match status" value="1"/>
</dbReference>
<dbReference type="PROSITE" id="PS00639">
    <property type="entry name" value="THIOL_PROTEASE_HIS"/>
    <property type="match status" value="1"/>
</dbReference>
<evidence type="ECO:0000256" key="1">
    <source>
        <dbReference type="ARBA" id="ARBA00008455"/>
    </source>
</evidence>
<dbReference type="InterPro" id="IPR000169">
    <property type="entry name" value="Pept_cys_AS"/>
</dbReference>
<feature type="signal peptide" evidence="8">
    <location>
        <begin position="1"/>
        <end position="18"/>
    </location>
</feature>
<dbReference type="GO" id="GO:0004197">
    <property type="term" value="F:cysteine-type endopeptidase activity"/>
    <property type="evidence" value="ECO:0007669"/>
    <property type="project" value="UniProtKB-EC"/>
</dbReference>
<dbReference type="PROSITE" id="PS00139">
    <property type="entry name" value="THIOL_PROTEASE_CYS"/>
    <property type="match status" value="1"/>
</dbReference>
<dbReference type="InterPro" id="IPR012599">
    <property type="entry name" value="Propeptide_C1A"/>
</dbReference>
<dbReference type="CDD" id="cd02620">
    <property type="entry name" value="Peptidase_C1A_CathepsinB"/>
    <property type="match status" value="1"/>
</dbReference>
<dbReference type="InterPro" id="IPR000668">
    <property type="entry name" value="Peptidase_C1A_C"/>
</dbReference>
<keyword evidence="3 8" id="KW-0732">Signal</keyword>
<evidence type="ECO:0000256" key="6">
    <source>
        <dbReference type="ARBA" id="ARBA00023145"/>
    </source>
</evidence>
<keyword evidence="4 10" id="KW-0378">Hydrolase</keyword>
<reference evidence="10" key="1">
    <citation type="journal article" date="2020" name="Insect Biochem. Mol. Biol.">
        <title>Cathepsins L and B in Dysdercus peruvianus, Rhodnius prolixus, and Mahanarva fimbriolata. Looking for enzyme adaptations to digestion.</title>
        <authorList>
            <person name="Pimentel A.C."/>
            <person name="Dias R.O."/>
            <person name="Bifano T.D."/>
            <person name="Genta F.A."/>
            <person name="Ferreira C."/>
            <person name="Terra W.R."/>
        </authorList>
    </citation>
    <scope>NUCLEOTIDE SEQUENCE</scope>
</reference>
<dbReference type="SMART" id="SM00645">
    <property type="entry name" value="Pept_C1"/>
    <property type="match status" value="1"/>
</dbReference>
<evidence type="ECO:0000256" key="5">
    <source>
        <dbReference type="ARBA" id="ARBA00022807"/>
    </source>
</evidence>